<dbReference type="AlphaFoldDB" id="A0A7S3YHC2"/>
<dbReference type="InterPro" id="IPR006015">
    <property type="entry name" value="Universal_stress_UspA"/>
</dbReference>
<protein>
    <recommendedName>
        <fullName evidence="1">UspA domain-containing protein</fullName>
    </recommendedName>
</protein>
<name>A0A7S3YHC2_9EUKA</name>
<dbReference type="PRINTS" id="PR01438">
    <property type="entry name" value="UNVRSLSTRESS"/>
</dbReference>
<reference evidence="2" key="1">
    <citation type="submission" date="2021-01" db="EMBL/GenBank/DDBJ databases">
        <authorList>
            <person name="Corre E."/>
            <person name="Pelletier E."/>
            <person name="Niang G."/>
            <person name="Scheremetjew M."/>
            <person name="Finn R."/>
            <person name="Kale V."/>
            <person name="Holt S."/>
            <person name="Cochrane G."/>
            <person name="Meng A."/>
            <person name="Brown T."/>
            <person name="Cohen L."/>
        </authorList>
    </citation>
    <scope>NUCLEOTIDE SEQUENCE</scope>
    <source>
        <strain evidence="2">CCCM811</strain>
    </source>
</reference>
<dbReference type="Pfam" id="PF00582">
    <property type="entry name" value="Usp"/>
    <property type="match status" value="1"/>
</dbReference>
<dbReference type="EMBL" id="HBIV01006874">
    <property type="protein sequence ID" value="CAE0651664.1"/>
    <property type="molecule type" value="Transcribed_RNA"/>
</dbReference>
<dbReference type="PANTHER" id="PTHR31964">
    <property type="entry name" value="ADENINE NUCLEOTIDE ALPHA HYDROLASES-LIKE SUPERFAMILY PROTEIN"/>
    <property type="match status" value="1"/>
</dbReference>
<dbReference type="PANTHER" id="PTHR31964:SF113">
    <property type="entry name" value="USPA DOMAIN-CONTAINING PROTEIN"/>
    <property type="match status" value="1"/>
</dbReference>
<organism evidence="2">
    <name type="scientific">Lotharella globosa</name>
    <dbReference type="NCBI Taxonomy" id="91324"/>
    <lineage>
        <taxon>Eukaryota</taxon>
        <taxon>Sar</taxon>
        <taxon>Rhizaria</taxon>
        <taxon>Cercozoa</taxon>
        <taxon>Chlorarachniophyceae</taxon>
        <taxon>Lotharella</taxon>
    </lineage>
</organism>
<feature type="domain" description="UspA" evidence="1">
    <location>
        <begin position="14"/>
        <end position="168"/>
    </location>
</feature>
<proteinExistence type="predicted"/>
<accession>A0A7S3YHC2</accession>
<dbReference type="InterPro" id="IPR014729">
    <property type="entry name" value="Rossmann-like_a/b/a_fold"/>
</dbReference>
<evidence type="ECO:0000259" key="1">
    <source>
        <dbReference type="Pfam" id="PF00582"/>
    </source>
</evidence>
<dbReference type="SUPFAM" id="SSF52402">
    <property type="entry name" value="Adenine nucleotide alpha hydrolases-like"/>
    <property type="match status" value="1"/>
</dbReference>
<evidence type="ECO:0000313" key="2">
    <source>
        <dbReference type="EMBL" id="CAE0651664.1"/>
    </source>
</evidence>
<gene>
    <name evidence="2" type="ORF">LGLO00237_LOCUS5063</name>
</gene>
<dbReference type="CDD" id="cd23659">
    <property type="entry name" value="USP_At3g01520-like"/>
    <property type="match status" value="1"/>
</dbReference>
<dbReference type="InterPro" id="IPR006016">
    <property type="entry name" value="UspA"/>
</dbReference>
<dbReference type="Gene3D" id="3.40.50.620">
    <property type="entry name" value="HUPs"/>
    <property type="match status" value="1"/>
</dbReference>
<sequence>MINAKMGEERPKTTVVVALDGSKYSEHVVECTRRIFPKADEVTLVQAYGYSPVPEQICGVLGGPIFPEDEVHETNQTLQTLAKEKASKNLRKYSQQMENLGRKPDNLVVMLAEPQEKAKYALLKYVEKVKPDFLVCGSRGMGAMGRMLLGSTSDFLAHSASCSVVIVKGEPKAKEIDVDVLVDEGEENAVAEGKEEKDSS</sequence>